<accession>A0A377D8Q2</accession>
<dbReference type="AlphaFoldDB" id="A0A377D8Q2"/>
<sequence>MSGPQAAVAGTVNGQPKTVALIRGVQFKGEIRRLEGEESDLARQAYNRRFPVARMLSARCGKSGLMKSNSPTTRWALVKNDLAT</sequence>
<protein>
    <submittedName>
        <fullName evidence="1">Conserved protein, UPF0306 family</fullName>
    </submittedName>
</protein>
<evidence type="ECO:0000313" key="2">
    <source>
        <dbReference type="Proteomes" id="UP000254174"/>
    </source>
</evidence>
<organism evidence="1 2">
    <name type="scientific">Escherichia coli</name>
    <dbReference type="NCBI Taxonomy" id="562"/>
    <lineage>
        <taxon>Bacteria</taxon>
        <taxon>Pseudomonadati</taxon>
        <taxon>Pseudomonadota</taxon>
        <taxon>Gammaproteobacteria</taxon>
        <taxon>Enterobacterales</taxon>
        <taxon>Enterobacteriaceae</taxon>
        <taxon>Escherichia</taxon>
    </lineage>
</organism>
<name>A0A377D8Q2_ECOLX</name>
<reference evidence="1 2" key="1">
    <citation type="submission" date="2018-06" db="EMBL/GenBank/DDBJ databases">
        <authorList>
            <consortium name="Pathogen Informatics"/>
            <person name="Doyle S."/>
        </authorList>
    </citation>
    <scope>NUCLEOTIDE SEQUENCE [LARGE SCALE GENOMIC DNA]</scope>
    <source>
        <strain evidence="1 2">NCTC7922</strain>
    </source>
</reference>
<evidence type="ECO:0000313" key="1">
    <source>
        <dbReference type="EMBL" id="STM17371.1"/>
    </source>
</evidence>
<dbReference type="EMBL" id="UGFC01000006">
    <property type="protein sequence ID" value="STM17371.1"/>
    <property type="molecule type" value="Genomic_DNA"/>
</dbReference>
<dbReference type="Proteomes" id="UP000254174">
    <property type="component" value="Unassembled WGS sequence"/>
</dbReference>
<gene>
    <name evidence="1" type="primary">yhbP</name>
    <name evidence="1" type="ORF">NCTC7922_03779</name>
</gene>
<proteinExistence type="predicted"/>